<feature type="transmembrane region" description="Helical" evidence="6">
    <location>
        <begin position="6"/>
        <end position="23"/>
    </location>
</feature>
<accession>T1JB64</accession>
<name>T1JB64_STRMM</name>
<dbReference type="EMBL" id="JH432010">
    <property type="status" value="NOT_ANNOTATED_CDS"/>
    <property type="molecule type" value="Genomic_DNA"/>
</dbReference>
<keyword evidence="4 6" id="KW-1133">Transmembrane helix</keyword>
<feature type="transmembrane region" description="Helical" evidence="6">
    <location>
        <begin position="146"/>
        <end position="165"/>
    </location>
</feature>
<dbReference type="OMA" id="ELYVISI"/>
<dbReference type="PANTHER" id="PTHR16007:SF15">
    <property type="entry name" value="TRANSMEMBRANE PROTEIN 45B"/>
    <property type="match status" value="1"/>
</dbReference>
<feature type="transmembrane region" description="Helical" evidence="6">
    <location>
        <begin position="177"/>
        <end position="198"/>
    </location>
</feature>
<dbReference type="PhylomeDB" id="T1JB64"/>
<dbReference type="EnsemblMetazoa" id="SMAR010998-RA">
    <property type="protein sequence ID" value="SMAR010998-PA"/>
    <property type="gene ID" value="SMAR010998"/>
</dbReference>
<evidence type="ECO:0000313" key="7">
    <source>
        <dbReference type="EnsemblMetazoa" id="SMAR010998-PA"/>
    </source>
</evidence>
<evidence type="ECO:0000313" key="8">
    <source>
        <dbReference type="Proteomes" id="UP000014500"/>
    </source>
</evidence>
<dbReference type="Proteomes" id="UP000014500">
    <property type="component" value="Unassembled WGS sequence"/>
</dbReference>
<dbReference type="HOGENOM" id="CLU_059568_0_0_1"/>
<evidence type="ECO:0000256" key="3">
    <source>
        <dbReference type="ARBA" id="ARBA00022692"/>
    </source>
</evidence>
<dbReference type="GO" id="GO:0016020">
    <property type="term" value="C:membrane"/>
    <property type="evidence" value="ECO:0007669"/>
    <property type="project" value="UniProtKB-SubCell"/>
</dbReference>
<reference evidence="8" key="1">
    <citation type="submission" date="2011-05" db="EMBL/GenBank/DDBJ databases">
        <authorList>
            <person name="Richards S.R."/>
            <person name="Qu J."/>
            <person name="Jiang H."/>
            <person name="Jhangiani S.N."/>
            <person name="Agravi P."/>
            <person name="Goodspeed R."/>
            <person name="Gross S."/>
            <person name="Mandapat C."/>
            <person name="Jackson L."/>
            <person name="Mathew T."/>
            <person name="Pu L."/>
            <person name="Thornton R."/>
            <person name="Saada N."/>
            <person name="Wilczek-Boney K.B."/>
            <person name="Lee S."/>
            <person name="Kovar C."/>
            <person name="Wu Y."/>
            <person name="Scherer S.E."/>
            <person name="Worley K.C."/>
            <person name="Muzny D.M."/>
            <person name="Gibbs R."/>
        </authorList>
    </citation>
    <scope>NUCLEOTIDE SEQUENCE</scope>
    <source>
        <strain evidence="8">Brora</strain>
    </source>
</reference>
<keyword evidence="5 6" id="KW-0472">Membrane</keyword>
<proteinExistence type="inferred from homology"/>
<dbReference type="InterPro" id="IPR042127">
    <property type="entry name" value="TMEM45"/>
</dbReference>
<keyword evidence="3 6" id="KW-0812">Transmembrane</keyword>
<dbReference type="AlphaFoldDB" id="T1JB64"/>
<evidence type="ECO:0008006" key="9">
    <source>
        <dbReference type="Google" id="ProtNLM"/>
    </source>
</evidence>
<evidence type="ECO:0000256" key="6">
    <source>
        <dbReference type="SAM" id="Phobius"/>
    </source>
</evidence>
<feature type="transmembrane region" description="Helical" evidence="6">
    <location>
        <begin position="218"/>
        <end position="242"/>
    </location>
</feature>
<dbReference type="InterPro" id="IPR006904">
    <property type="entry name" value="DUF716"/>
</dbReference>
<dbReference type="PANTHER" id="PTHR16007">
    <property type="entry name" value="EPIDIDYMAL MEMBRANE PROTEIN E9-RELATED"/>
    <property type="match status" value="1"/>
</dbReference>
<evidence type="ECO:0000256" key="2">
    <source>
        <dbReference type="ARBA" id="ARBA00006948"/>
    </source>
</evidence>
<dbReference type="Pfam" id="PF04819">
    <property type="entry name" value="DUF716"/>
    <property type="match status" value="1"/>
</dbReference>
<sequence>MGTFGGHVVPGSCFILVSLWWTFSIYRKYYKSICNGEKFRSSTWFPLHEYPNFPLESLVKLVLVVIGITGETVTGFDDNGIFVHINNGQHITMFFFFGIQSVVEILQFYKFPSIPPNAEYFTSILGFFIEGLLFSFHLHGRSHLDVLVHTLLVVAIAGCCFTTTLETFVRDQVIVSLARAFCTLLQGTWFYHVGFILYPPLPGMKQWASADHNEMMLVVMYFTWHAAVGFGITLLIGSLVSLKYRRMLSSKELNDSCRLSLLRKEKSEFLPLNQVESDSDEV</sequence>
<evidence type="ECO:0000256" key="5">
    <source>
        <dbReference type="ARBA" id="ARBA00023136"/>
    </source>
</evidence>
<keyword evidence="8" id="KW-1185">Reference proteome</keyword>
<comment type="similarity">
    <text evidence="2">Belongs to the TMEM45 family.</text>
</comment>
<protein>
    <recommendedName>
        <fullName evidence="9">Transmembrane protein 45B</fullName>
    </recommendedName>
</protein>
<evidence type="ECO:0000256" key="1">
    <source>
        <dbReference type="ARBA" id="ARBA00004141"/>
    </source>
</evidence>
<dbReference type="eggNOG" id="ENOG502QU0J">
    <property type="taxonomic scope" value="Eukaryota"/>
</dbReference>
<evidence type="ECO:0000256" key="4">
    <source>
        <dbReference type="ARBA" id="ARBA00022989"/>
    </source>
</evidence>
<feature type="transmembrane region" description="Helical" evidence="6">
    <location>
        <begin position="120"/>
        <end position="140"/>
    </location>
</feature>
<comment type="subcellular location">
    <subcellularLocation>
        <location evidence="1">Membrane</location>
        <topology evidence="1">Multi-pass membrane protein</topology>
    </subcellularLocation>
</comment>
<organism evidence="7 8">
    <name type="scientific">Strigamia maritima</name>
    <name type="common">European centipede</name>
    <name type="synonym">Geophilus maritimus</name>
    <dbReference type="NCBI Taxonomy" id="126957"/>
    <lineage>
        <taxon>Eukaryota</taxon>
        <taxon>Metazoa</taxon>
        <taxon>Ecdysozoa</taxon>
        <taxon>Arthropoda</taxon>
        <taxon>Myriapoda</taxon>
        <taxon>Chilopoda</taxon>
        <taxon>Pleurostigmophora</taxon>
        <taxon>Geophilomorpha</taxon>
        <taxon>Linotaeniidae</taxon>
        <taxon>Strigamia</taxon>
    </lineage>
</organism>
<reference evidence="7" key="2">
    <citation type="submission" date="2015-02" db="UniProtKB">
        <authorList>
            <consortium name="EnsemblMetazoa"/>
        </authorList>
    </citation>
    <scope>IDENTIFICATION</scope>
</reference>